<evidence type="ECO:0000313" key="3">
    <source>
        <dbReference type="Proteomes" id="UP000541735"/>
    </source>
</evidence>
<protein>
    <submittedName>
        <fullName evidence="2">Helix-turn-helix domain-containing protein</fullName>
    </submittedName>
</protein>
<dbReference type="EMBL" id="JAARYD010000019">
    <property type="protein sequence ID" value="MBC2178513.1"/>
    <property type="molecule type" value="Genomic_DNA"/>
</dbReference>
<evidence type="ECO:0000313" key="2">
    <source>
        <dbReference type="EMBL" id="MBC2178513.1"/>
    </source>
</evidence>
<dbReference type="InterPro" id="IPR024760">
    <property type="entry name" value="HTH_dom_conjug_TS-like"/>
</dbReference>
<organism evidence="2 3">
    <name type="scientific">Listeria booriae</name>
    <dbReference type="NCBI Taxonomy" id="1552123"/>
    <lineage>
        <taxon>Bacteria</taxon>
        <taxon>Bacillati</taxon>
        <taxon>Bacillota</taxon>
        <taxon>Bacilli</taxon>
        <taxon>Bacillales</taxon>
        <taxon>Listeriaceae</taxon>
        <taxon>Listeria</taxon>
    </lineage>
</organism>
<dbReference type="Pfam" id="PF12645">
    <property type="entry name" value="HTH_16"/>
    <property type="match status" value="1"/>
</dbReference>
<reference evidence="2 3" key="1">
    <citation type="submission" date="2020-03" db="EMBL/GenBank/DDBJ databases">
        <title>Soil Listeria distribution.</title>
        <authorList>
            <person name="Liao J."/>
            <person name="Wiedmann M."/>
        </authorList>
    </citation>
    <scope>NUCLEOTIDE SEQUENCE [LARGE SCALE GENOMIC DNA]</scope>
    <source>
        <strain evidence="2 3">FSL L7-0259</strain>
    </source>
</reference>
<feature type="domain" description="Helix-turn-helix conjugative transposon-like" evidence="1">
    <location>
        <begin position="2"/>
        <end position="32"/>
    </location>
</feature>
<proteinExistence type="predicted"/>
<accession>A0A7X0Z9S5</accession>
<gene>
    <name evidence="2" type="ORF">HCB27_18080</name>
</gene>
<dbReference type="Proteomes" id="UP000541735">
    <property type="component" value="Unassembled WGS sequence"/>
</dbReference>
<dbReference type="AlphaFoldDB" id="A0A7X0Z9S5"/>
<evidence type="ECO:0000259" key="1">
    <source>
        <dbReference type="Pfam" id="PF12645"/>
    </source>
</evidence>
<comment type="caution">
    <text evidence="2">The sequence shown here is derived from an EMBL/GenBank/DDBJ whole genome shotgun (WGS) entry which is preliminary data.</text>
</comment>
<sequence>MLSTRLLFDEFGNPHVCVDEDLRRRIEAKLVRSYFHLMLCE</sequence>
<name>A0A7X0Z9S5_9LIST</name>